<dbReference type="RefSeq" id="WP_158199605.1">
    <property type="nucleotide sequence ID" value="NZ_CP046973.1"/>
</dbReference>
<dbReference type="AlphaFoldDB" id="A0A857D1N3"/>
<organism evidence="1 2">
    <name type="scientific">Microcystis aeruginosa FD4</name>
    <dbReference type="NCBI Taxonomy" id="2686288"/>
    <lineage>
        <taxon>Bacteria</taxon>
        <taxon>Bacillati</taxon>
        <taxon>Cyanobacteriota</taxon>
        <taxon>Cyanophyceae</taxon>
        <taxon>Oscillatoriophycideae</taxon>
        <taxon>Chroococcales</taxon>
        <taxon>Microcystaceae</taxon>
        <taxon>Microcystis</taxon>
    </lineage>
</organism>
<reference evidence="1 2" key="1">
    <citation type="submission" date="2019-12" db="EMBL/GenBank/DDBJ databases">
        <title>Complete genome sequence of Microcystis aeruginosa strain FD4.</title>
        <authorList>
            <person name="Urakawa H."/>
        </authorList>
    </citation>
    <scope>NUCLEOTIDE SEQUENCE [LARGE SCALE GENOMIC DNA]</scope>
    <source>
        <strain evidence="1 2">FD4</strain>
    </source>
</reference>
<dbReference type="EMBL" id="CP046973">
    <property type="protein sequence ID" value="QGZ89571.1"/>
    <property type="molecule type" value="Genomic_DNA"/>
</dbReference>
<name>A0A857D1N3_MICAE</name>
<sequence length="56" mass="6766">MLDPILEEIRQIRYQIEKDCQDNPQILSEYLYRVQYQYSERLVRRSPQPALQIAPG</sequence>
<proteinExistence type="predicted"/>
<dbReference type="Proteomes" id="UP000438345">
    <property type="component" value="Chromosome"/>
</dbReference>
<evidence type="ECO:0000313" key="2">
    <source>
        <dbReference type="Proteomes" id="UP000438345"/>
    </source>
</evidence>
<evidence type="ECO:0000313" key="1">
    <source>
        <dbReference type="EMBL" id="QGZ89571.1"/>
    </source>
</evidence>
<protein>
    <submittedName>
        <fullName evidence="1">Uncharacterized protein</fullName>
    </submittedName>
</protein>
<accession>A0A857D1N3</accession>
<gene>
    <name evidence="1" type="ORF">GQR42_08355</name>
</gene>